<gene>
    <name evidence="2" type="ORF">ACG04R_23950</name>
</gene>
<dbReference type="SMART" id="SM00507">
    <property type="entry name" value="HNHc"/>
    <property type="match status" value="1"/>
</dbReference>
<keyword evidence="3" id="KW-1185">Reference proteome</keyword>
<keyword evidence="2" id="KW-0540">Nuclease</keyword>
<name>A0ABW7HJ68_9BURK</name>
<evidence type="ECO:0000313" key="2">
    <source>
        <dbReference type="EMBL" id="MFG6489751.1"/>
    </source>
</evidence>
<feature type="domain" description="HNH nuclease" evidence="1">
    <location>
        <begin position="25"/>
        <end position="78"/>
    </location>
</feature>
<organism evidence="2 3">
    <name type="scientific">Pelomonas candidula</name>
    <dbReference type="NCBI Taxonomy" id="3299025"/>
    <lineage>
        <taxon>Bacteria</taxon>
        <taxon>Pseudomonadati</taxon>
        <taxon>Pseudomonadota</taxon>
        <taxon>Betaproteobacteria</taxon>
        <taxon>Burkholderiales</taxon>
        <taxon>Sphaerotilaceae</taxon>
        <taxon>Roseateles</taxon>
    </lineage>
</organism>
<dbReference type="Proteomes" id="UP001606134">
    <property type="component" value="Unassembled WGS sequence"/>
</dbReference>
<keyword evidence="2" id="KW-0255">Endonuclease</keyword>
<dbReference type="CDD" id="cd00085">
    <property type="entry name" value="HNHc"/>
    <property type="match status" value="1"/>
</dbReference>
<dbReference type="InterPro" id="IPR003615">
    <property type="entry name" value="HNH_nuc"/>
</dbReference>
<accession>A0ABW7HJ68</accession>
<reference evidence="2 3" key="1">
    <citation type="submission" date="2024-08" db="EMBL/GenBank/DDBJ databases">
        <authorList>
            <person name="Lu H."/>
        </authorList>
    </citation>
    <scope>NUCLEOTIDE SEQUENCE [LARGE SCALE GENOMIC DNA]</scope>
    <source>
        <strain evidence="2 3">BYS78W</strain>
    </source>
</reference>
<proteinExistence type="predicted"/>
<keyword evidence="2" id="KW-0378">Hydrolase</keyword>
<comment type="caution">
    <text evidence="2">The sequence shown here is derived from an EMBL/GenBank/DDBJ whole genome shotgun (WGS) entry which is preliminary data.</text>
</comment>
<evidence type="ECO:0000259" key="1">
    <source>
        <dbReference type="SMART" id="SM00507"/>
    </source>
</evidence>
<sequence>MPPLVLIAYLLIVAPEVDAKPHRSSSAVAQFKRQHPCPANGATKGSCPGYVVDHVVPLCAGGADAMSNMQWQTIADAKAKDRDERAQCRASRKHQ</sequence>
<dbReference type="EMBL" id="JBIGIC010000014">
    <property type="protein sequence ID" value="MFG6489751.1"/>
    <property type="molecule type" value="Genomic_DNA"/>
</dbReference>
<protein>
    <submittedName>
        <fullName evidence="2">HNH endonuclease</fullName>
    </submittedName>
</protein>
<dbReference type="GO" id="GO:0004519">
    <property type="term" value="F:endonuclease activity"/>
    <property type="evidence" value="ECO:0007669"/>
    <property type="project" value="UniProtKB-KW"/>
</dbReference>
<evidence type="ECO:0000313" key="3">
    <source>
        <dbReference type="Proteomes" id="UP001606134"/>
    </source>
</evidence>